<reference evidence="2" key="1">
    <citation type="submission" date="2015-04" db="UniProtKB">
        <authorList>
            <consortium name="EnsemblPlants"/>
        </authorList>
    </citation>
    <scope>IDENTIFICATION</scope>
</reference>
<dbReference type="Gramene" id="OPUNC02G14700.1">
    <property type="protein sequence ID" value="OPUNC02G14700.1"/>
    <property type="gene ID" value="OPUNC02G14700"/>
</dbReference>
<feature type="region of interest" description="Disordered" evidence="1">
    <location>
        <begin position="54"/>
        <end position="96"/>
    </location>
</feature>
<feature type="region of interest" description="Disordered" evidence="1">
    <location>
        <begin position="1"/>
        <end position="38"/>
    </location>
</feature>
<evidence type="ECO:0000313" key="2">
    <source>
        <dbReference type="EnsemblPlants" id="OPUNC02G14700.1"/>
    </source>
</evidence>
<dbReference type="EnsemblPlants" id="OPUNC02G14700.1">
    <property type="protein sequence ID" value="OPUNC02G14700.1"/>
    <property type="gene ID" value="OPUNC02G14700"/>
</dbReference>
<proteinExistence type="predicted"/>
<dbReference type="HOGENOM" id="CLU_2363364_0_0_1"/>
<evidence type="ECO:0000313" key="3">
    <source>
        <dbReference type="Proteomes" id="UP000026962"/>
    </source>
</evidence>
<reference evidence="2" key="2">
    <citation type="submission" date="2018-05" db="EMBL/GenBank/DDBJ databases">
        <title>OpunRS2 (Oryza punctata Reference Sequence Version 2).</title>
        <authorList>
            <person name="Zhang J."/>
            <person name="Kudrna D."/>
            <person name="Lee S."/>
            <person name="Talag J."/>
            <person name="Welchert J."/>
            <person name="Wing R.A."/>
        </authorList>
    </citation>
    <scope>NUCLEOTIDE SEQUENCE [LARGE SCALE GENOMIC DNA]</scope>
</reference>
<keyword evidence="3" id="KW-1185">Reference proteome</keyword>
<feature type="compositionally biased region" description="Acidic residues" evidence="1">
    <location>
        <begin position="75"/>
        <end position="88"/>
    </location>
</feature>
<evidence type="ECO:0000256" key="1">
    <source>
        <dbReference type="SAM" id="MobiDB-lite"/>
    </source>
</evidence>
<name>A0A0E0JZS0_ORYPU</name>
<accession>A0A0E0JZS0</accession>
<dbReference type="Proteomes" id="UP000026962">
    <property type="component" value="Chromosome 2"/>
</dbReference>
<dbReference type="AlphaFoldDB" id="A0A0E0JZS0"/>
<organism evidence="2">
    <name type="scientific">Oryza punctata</name>
    <name type="common">Red rice</name>
    <dbReference type="NCBI Taxonomy" id="4537"/>
    <lineage>
        <taxon>Eukaryota</taxon>
        <taxon>Viridiplantae</taxon>
        <taxon>Streptophyta</taxon>
        <taxon>Embryophyta</taxon>
        <taxon>Tracheophyta</taxon>
        <taxon>Spermatophyta</taxon>
        <taxon>Magnoliopsida</taxon>
        <taxon>Liliopsida</taxon>
        <taxon>Poales</taxon>
        <taxon>Poaceae</taxon>
        <taxon>BOP clade</taxon>
        <taxon>Oryzoideae</taxon>
        <taxon>Oryzeae</taxon>
        <taxon>Oryzinae</taxon>
        <taxon>Oryza</taxon>
    </lineage>
</organism>
<protein>
    <submittedName>
        <fullName evidence="2">Uncharacterized protein</fullName>
    </submittedName>
</protein>
<sequence>MGGTVLYPLDLDAVGNSGDRRSSGWRSGGRWCGDRRGNHRWGGSHATARVMAAANNPSPATARSPAHPPRPVGEGVDEDGEIAGGEEDQERHRGLD</sequence>